<feature type="signal peptide" evidence="3">
    <location>
        <begin position="1"/>
        <end position="20"/>
    </location>
</feature>
<dbReference type="EMBL" id="HBIO01008402">
    <property type="protein sequence ID" value="CAE0461575.1"/>
    <property type="molecule type" value="Transcribed_RNA"/>
</dbReference>
<feature type="compositionally biased region" description="Polar residues" evidence="2">
    <location>
        <begin position="590"/>
        <end position="600"/>
    </location>
</feature>
<feature type="coiled-coil region" evidence="1">
    <location>
        <begin position="386"/>
        <end position="471"/>
    </location>
</feature>
<name>A0A7S3Q0J8_9STRA</name>
<feature type="compositionally biased region" description="Basic and acidic residues" evidence="2">
    <location>
        <begin position="572"/>
        <end position="582"/>
    </location>
</feature>
<feature type="coiled-coil region" evidence="1">
    <location>
        <begin position="496"/>
        <end position="523"/>
    </location>
</feature>
<protein>
    <submittedName>
        <fullName evidence="4">Uncharacterized protein</fullName>
    </submittedName>
</protein>
<feature type="coiled-coil region" evidence="1">
    <location>
        <begin position="270"/>
        <end position="357"/>
    </location>
</feature>
<feature type="region of interest" description="Disordered" evidence="2">
    <location>
        <begin position="43"/>
        <end position="62"/>
    </location>
</feature>
<evidence type="ECO:0000256" key="1">
    <source>
        <dbReference type="SAM" id="Coils"/>
    </source>
</evidence>
<sequence>MKLTVSSIVLSALLFPVSTSAFLAPANGNVRTFGVSSSKTTNLYQSSKSQERTTAKKNIGKTGINVEPEAATKRDSKDVSLKKYKIRSTILQHALQTKQKEASLLRDKLTILQDVIQKLQSSNKNLLARVQELKSEKNSIFANNITAEAGEAKEKELWPPEMEVKLMKEEFNSKEIEYENALTVAQSKYSDVKERCNDLLADIEERDADIRFYQERSMVDESEMNYLREEIEKFQAEINEAATAKASEMADQIEKDGDNGKMTAEEDWQLKELKALIVALEEQNKIARDQFKELNEQWKGRREEMQEIIASTQNKVLSLETDLEQSQLERSQVQTMLEQTQLELEESRDIIQTLKKDAVSPPTATGLDKLTAEEQAKAKQFSKESLEIATASVRQAEERALELKKKYNKLEKNYEDSIFQNDMLVEKVLELELQLDQYEKAGANEDVLKREQELLKRIDGLEKELEVAQARFEQVPAGEDITDDKESGAVVDAMWKEKISVQKKEYEELIQDLKDEVGRLVKAKTAASLSIPPSEAKSRQSRLRRVINRVRSLLPGGGKNDTATSTAVIESTEDKISDHEESLLVGAGQAPSSSKDATNE</sequence>
<keyword evidence="3" id="KW-0732">Signal</keyword>
<proteinExistence type="predicted"/>
<accession>A0A7S3Q0J8</accession>
<reference evidence="4" key="1">
    <citation type="submission" date="2021-01" db="EMBL/GenBank/DDBJ databases">
        <authorList>
            <person name="Corre E."/>
            <person name="Pelletier E."/>
            <person name="Niang G."/>
            <person name="Scheremetjew M."/>
            <person name="Finn R."/>
            <person name="Kale V."/>
            <person name="Holt S."/>
            <person name="Cochrane G."/>
            <person name="Meng A."/>
            <person name="Brown T."/>
            <person name="Cohen L."/>
        </authorList>
    </citation>
    <scope>NUCLEOTIDE SEQUENCE</scope>
    <source>
        <strain evidence="4">MM31A-1</strain>
    </source>
</reference>
<evidence type="ECO:0000256" key="2">
    <source>
        <dbReference type="SAM" id="MobiDB-lite"/>
    </source>
</evidence>
<feature type="coiled-coil region" evidence="1">
    <location>
        <begin position="109"/>
        <end position="143"/>
    </location>
</feature>
<feature type="chain" id="PRO_5031079515" evidence="3">
    <location>
        <begin position="21"/>
        <end position="600"/>
    </location>
</feature>
<evidence type="ECO:0000256" key="3">
    <source>
        <dbReference type="SAM" id="SignalP"/>
    </source>
</evidence>
<feature type="region of interest" description="Disordered" evidence="2">
    <location>
        <begin position="553"/>
        <end position="600"/>
    </location>
</feature>
<gene>
    <name evidence="4" type="ORF">CDEB00056_LOCUS6416</name>
</gene>
<keyword evidence="1" id="KW-0175">Coiled coil</keyword>
<dbReference type="AlphaFoldDB" id="A0A7S3Q0J8"/>
<evidence type="ECO:0000313" key="4">
    <source>
        <dbReference type="EMBL" id="CAE0461575.1"/>
    </source>
</evidence>
<organism evidence="4">
    <name type="scientific">Chaetoceros debilis</name>
    <dbReference type="NCBI Taxonomy" id="122233"/>
    <lineage>
        <taxon>Eukaryota</taxon>
        <taxon>Sar</taxon>
        <taxon>Stramenopiles</taxon>
        <taxon>Ochrophyta</taxon>
        <taxon>Bacillariophyta</taxon>
        <taxon>Coscinodiscophyceae</taxon>
        <taxon>Chaetocerotophycidae</taxon>
        <taxon>Chaetocerotales</taxon>
        <taxon>Chaetocerotaceae</taxon>
        <taxon>Chaetoceros</taxon>
    </lineage>
</organism>